<evidence type="ECO:0000256" key="1">
    <source>
        <dbReference type="ARBA" id="ARBA00022603"/>
    </source>
</evidence>
<dbReference type="Gene3D" id="1.10.10.10">
    <property type="entry name" value="Winged helix-like DNA-binding domain superfamily/Winged helix DNA-binding domain"/>
    <property type="match status" value="1"/>
</dbReference>
<dbReference type="PROSITE" id="PS51683">
    <property type="entry name" value="SAM_OMT_II"/>
    <property type="match status" value="1"/>
</dbReference>
<keyword evidence="7" id="KW-1185">Reference proteome</keyword>
<dbReference type="PIRSF" id="PIRSF005739">
    <property type="entry name" value="O-mtase"/>
    <property type="match status" value="1"/>
</dbReference>
<keyword evidence="3" id="KW-0949">S-adenosyl-L-methionine</keyword>
<evidence type="ECO:0000256" key="3">
    <source>
        <dbReference type="ARBA" id="ARBA00022691"/>
    </source>
</evidence>
<sequence>MDEILSVTPIARDAAHNEDENEACLHAQTLVYAFNITMAIKAAIQLRLLDMLSKADGRALTAEELVAQAQEGTDNKAEVAVLVDRILRHHIAAAVAGGGRQTPFERAHGAPIFDYMGVSPRLSTLFDQAMAQQSMLVVNKLLEHCSRVFDGVGVLIDLGGGTGATIAMITERYKHIRVINFDLPHVISEAPPFQGVEHVAGSWFDSLPTGDAFFLKDDEDCIKILKNCRRALTDNGKVIVVQSVLPATPEATPAARDSYTMDMIMLVNFKGGKERTEHEYTELARAAGFAGALRSTYIFCNIYALEFTK</sequence>
<protein>
    <submittedName>
        <fullName evidence="6">Uncharacterized protein</fullName>
    </submittedName>
</protein>
<dbReference type="GO" id="GO:0032259">
    <property type="term" value="P:methylation"/>
    <property type="evidence" value="ECO:0007669"/>
    <property type="project" value="UniProtKB-KW"/>
</dbReference>
<keyword evidence="2" id="KW-0808">Transferase</keyword>
<gene>
    <name evidence="6" type="primary">gb04893</name>
    <name evidence="6" type="ORF">PR202_gb04893</name>
</gene>
<name>A0AAV5E586_ELECO</name>
<reference evidence="6" key="2">
    <citation type="submission" date="2021-12" db="EMBL/GenBank/DDBJ databases">
        <title>Resequencing data analysis of finger millet.</title>
        <authorList>
            <person name="Hatakeyama M."/>
            <person name="Aluri S."/>
            <person name="Balachadran M.T."/>
            <person name="Sivarajan S.R."/>
            <person name="Poveda L."/>
            <person name="Shimizu-Inatsugi R."/>
            <person name="Schlapbach R."/>
            <person name="Sreeman S.M."/>
            <person name="Shimizu K.K."/>
        </authorList>
    </citation>
    <scope>NUCLEOTIDE SEQUENCE</scope>
</reference>
<dbReference type="AlphaFoldDB" id="A0AAV5E586"/>
<comment type="caution">
    <text evidence="6">The sequence shown here is derived from an EMBL/GenBank/DDBJ whole genome shotgun (WGS) entry which is preliminary data.</text>
</comment>
<dbReference type="EMBL" id="BQKI01000073">
    <property type="protein sequence ID" value="GJN17795.1"/>
    <property type="molecule type" value="Genomic_DNA"/>
</dbReference>
<dbReference type="InterPro" id="IPR001077">
    <property type="entry name" value="COMT_C"/>
</dbReference>
<organism evidence="6 7">
    <name type="scientific">Eleusine coracana subsp. coracana</name>
    <dbReference type="NCBI Taxonomy" id="191504"/>
    <lineage>
        <taxon>Eukaryota</taxon>
        <taxon>Viridiplantae</taxon>
        <taxon>Streptophyta</taxon>
        <taxon>Embryophyta</taxon>
        <taxon>Tracheophyta</taxon>
        <taxon>Spermatophyta</taxon>
        <taxon>Magnoliopsida</taxon>
        <taxon>Liliopsida</taxon>
        <taxon>Poales</taxon>
        <taxon>Poaceae</taxon>
        <taxon>PACMAD clade</taxon>
        <taxon>Chloridoideae</taxon>
        <taxon>Cynodonteae</taxon>
        <taxon>Eleusininae</taxon>
        <taxon>Eleusine</taxon>
    </lineage>
</organism>
<evidence type="ECO:0000313" key="6">
    <source>
        <dbReference type="EMBL" id="GJN17795.1"/>
    </source>
</evidence>
<dbReference type="SUPFAM" id="SSF53335">
    <property type="entry name" value="S-adenosyl-L-methionine-dependent methyltransferases"/>
    <property type="match status" value="1"/>
</dbReference>
<dbReference type="PANTHER" id="PTHR11746">
    <property type="entry name" value="O-METHYLTRANSFERASE"/>
    <property type="match status" value="1"/>
</dbReference>
<dbReference type="InterPro" id="IPR036388">
    <property type="entry name" value="WH-like_DNA-bd_sf"/>
</dbReference>
<reference evidence="6" key="1">
    <citation type="journal article" date="2018" name="DNA Res.">
        <title>Multiple hybrid de novo genome assembly of finger millet, an orphan allotetraploid crop.</title>
        <authorList>
            <person name="Hatakeyama M."/>
            <person name="Aluri S."/>
            <person name="Balachadran M.T."/>
            <person name="Sivarajan S.R."/>
            <person name="Patrignani A."/>
            <person name="Gruter S."/>
            <person name="Poveda L."/>
            <person name="Shimizu-Inatsugi R."/>
            <person name="Baeten J."/>
            <person name="Francoijs K.J."/>
            <person name="Nataraja K.N."/>
            <person name="Reddy Y.A.N."/>
            <person name="Phadnis S."/>
            <person name="Ravikumar R.L."/>
            <person name="Schlapbach R."/>
            <person name="Sreeman S.M."/>
            <person name="Shimizu K.K."/>
        </authorList>
    </citation>
    <scope>NUCLEOTIDE SEQUENCE</scope>
</reference>
<dbReference type="InterPro" id="IPR029063">
    <property type="entry name" value="SAM-dependent_MTases_sf"/>
</dbReference>
<dbReference type="InterPro" id="IPR016461">
    <property type="entry name" value="COMT-like"/>
</dbReference>
<keyword evidence="1" id="KW-0489">Methyltransferase</keyword>
<evidence type="ECO:0000259" key="5">
    <source>
        <dbReference type="Pfam" id="PF08100"/>
    </source>
</evidence>
<feature type="domain" description="O-methyltransferase C-terminal" evidence="4">
    <location>
        <begin position="89"/>
        <end position="290"/>
    </location>
</feature>
<dbReference type="GO" id="GO:0008171">
    <property type="term" value="F:O-methyltransferase activity"/>
    <property type="evidence" value="ECO:0007669"/>
    <property type="project" value="InterPro"/>
</dbReference>
<evidence type="ECO:0000313" key="7">
    <source>
        <dbReference type="Proteomes" id="UP001054889"/>
    </source>
</evidence>
<evidence type="ECO:0000259" key="4">
    <source>
        <dbReference type="Pfam" id="PF00891"/>
    </source>
</evidence>
<dbReference type="Proteomes" id="UP001054889">
    <property type="component" value="Unassembled WGS sequence"/>
</dbReference>
<dbReference type="InterPro" id="IPR012967">
    <property type="entry name" value="COMT_dimerisation"/>
</dbReference>
<proteinExistence type="predicted"/>
<dbReference type="CDD" id="cd02440">
    <property type="entry name" value="AdoMet_MTases"/>
    <property type="match status" value="1"/>
</dbReference>
<dbReference type="InterPro" id="IPR036390">
    <property type="entry name" value="WH_DNA-bd_sf"/>
</dbReference>
<feature type="domain" description="O-methyltransferase dimerisation" evidence="5">
    <location>
        <begin position="30"/>
        <end position="88"/>
    </location>
</feature>
<accession>A0AAV5E586</accession>
<dbReference type="Gene3D" id="3.40.50.150">
    <property type="entry name" value="Vaccinia Virus protein VP39"/>
    <property type="match status" value="1"/>
</dbReference>
<dbReference type="GO" id="GO:0046983">
    <property type="term" value="F:protein dimerization activity"/>
    <property type="evidence" value="ECO:0007669"/>
    <property type="project" value="InterPro"/>
</dbReference>
<dbReference type="Pfam" id="PF08100">
    <property type="entry name" value="Dimerisation"/>
    <property type="match status" value="1"/>
</dbReference>
<evidence type="ECO:0000256" key="2">
    <source>
        <dbReference type="ARBA" id="ARBA00022679"/>
    </source>
</evidence>
<dbReference type="SUPFAM" id="SSF46785">
    <property type="entry name" value="Winged helix' DNA-binding domain"/>
    <property type="match status" value="1"/>
</dbReference>
<dbReference type="Pfam" id="PF00891">
    <property type="entry name" value="Methyltransf_2"/>
    <property type="match status" value="1"/>
</dbReference>